<gene>
    <name evidence="2" type="ORF">DYBT9275_02202</name>
</gene>
<evidence type="ECO:0000256" key="1">
    <source>
        <dbReference type="SAM" id="Phobius"/>
    </source>
</evidence>
<keyword evidence="3" id="KW-1185">Reference proteome</keyword>
<evidence type="ECO:0000313" key="2">
    <source>
        <dbReference type="EMBL" id="CAG4999325.1"/>
    </source>
</evidence>
<proteinExistence type="predicted"/>
<keyword evidence="1" id="KW-0812">Transmembrane</keyword>
<dbReference type="Proteomes" id="UP000680038">
    <property type="component" value="Unassembled WGS sequence"/>
</dbReference>
<dbReference type="EMBL" id="CAJRAF010000002">
    <property type="protein sequence ID" value="CAG4999325.1"/>
    <property type="molecule type" value="Genomic_DNA"/>
</dbReference>
<dbReference type="AlphaFoldDB" id="A0A916JAE9"/>
<sequence length="127" mass="14376">MKPYSEYSAEELAMEKLFIRWVRFPDDPAIRTFWEGWILKNPSMKETVDKAKELVFIASDWKPDALSGSEVNSLWGRIMSSLEMMSERDRGQTSSGILSGKGKLSAVIIGAISVMAILLLFYYSISK</sequence>
<dbReference type="RefSeq" id="WP_229252736.1">
    <property type="nucleotide sequence ID" value="NZ_CAJRAF010000002.1"/>
</dbReference>
<protein>
    <submittedName>
        <fullName evidence="2">Uncharacterized protein</fullName>
    </submittedName>
</protein>
<evidence type="ECO:0000313" key="3">
    <source>
        <dbReference type="Proteomes" id="UP000680038"/>
    </source>
</evidence>
<accession>A0A916JAE9</accession>
<keyword evidence="1" id="KW-1133">Transmembrane helix</keyword>
<name>A0A916JAE9_9BACT</name>
<comment type="caution">
    <text evidence="2">The sequence shown here is derived from an EMBL/GenBank/DDBJ whole genome shotgun (WGS) entry which is preliminary data.</text>
</comment>
<feature type="transmembrane region" description="Helical" evidence="1">
    <location>
        <begin position="104"/>
        <end position="125"/>
    </location>
</feature>
<keyword evidence="1" id="KW-0472">Membrane</keyword>
<organism evidence="2 3">
    <name type="scientific">Dyadobacter helix</name>
    <dbReference type="NCBI Taxonomy" id="2822344"/>
    <lineage>
        <taxon>Bacteria</taxon>
        <taxon>Pseudomonadati</taxon>
        <taxon>Bacteroidota</taxon>
        <taxon>Cytophagia</taxon>
        <taxon>Cytophagales</taxon>
        <taxon>Spirosomataceae</taxon>
        <taxon>Dyadobacter</taxon>
    </lineage>
</organism>
<reference evidence="2" key="1">
    <citation type="submission" date="2021-04" db="EMBL/GenBank/DDBJ databases">
        <authorList>
            <person name="Rodrigo-Torres L."/>
            <person name="Arahal R. D."/>
            <person name="Lucena T."/>
        </authorList>
    </citation>
    <scope>NUCLEOTIDE SEQUENCE</scope>
    <source>
        <strain evidence="2">CECT 9275</strain>
    </source>
</reference>